<comment type="cofactor">
    <cofactor evidence="1">
        <name>Mg(2+)</name>
        <dbReference type="ChEBI" id="CHEBI:18420"/>
    </cofactor>
</comment>
<keyword evidence="7" id="KW-0436">Ligase</keyword>
<dbReference type="GO" id="GO:0003723">
    <property type="term" value="F:RNA binding"/>
    <property type="evidence" value="ECO:0007669"/>
    <property type="project" value="InterPro"/>
</dbReference>
<dbReference type="SMART" id="SM00873">
    <property type="entry name" value="B3_4"/>
    <property type="match status" value="1"/>
</dbReference>
<dbReference type="SUPFAM" id="SSF56037">
    <property type="entry name" value="PheT/TilS domain"/>
    <property type="match status" value="1"/>
</dbReference>
<dbReference type="GO" id="GO:0004826">
    <property type="term" value="F:phenylalanine-tRNA ligase activity"/>
    <property type="evidence" value="ECO:0007669"/>
    <property type="project" value="UniProtKB-EC"/>
</dbReference>
<dbReference type="InterPro" id="IPR040659">
    <property type="entry name" value="PhetRS_B1"/>
</dbReference>
<dbReference type="SUPFAM" id="SSF55681">
    <property type="entry name" value="Class II aaRS and biotin synthetases"/>
    <property type="match status" value="1"/>
</dbReference>
<evidence type="ECO:0000256" key="9">
    <source>
        <dbReference type="ARBA" id="ARBA00022741"/>
    </source>
</evidence>
<dbReference type="GO" id="GO:0006432">
    <property type="term" value="P:phenylalanyl-tRNA aminoacylation"/>
    <property type="evidence" value="ECO:0007669"/>
    <property type="project" value="InterPro"/>
</dbReference>
<dbReference type="EMBL" id="JAODUP010000030">
    <property type="protein sequence ID" value="KAK2167283.1"/>
    <property type="molecule type" value="Genomic_DNA"/>
</dbReference>
<organism evidence="16 17">
    <name type="scientific">Paralvinella palmiformis</name>
    <dbReference type="NCBI Taxonomy" id="53620"/>
    <lineage>
        <taxon>Eukaryota</taxon>
        <taxon>Metazoa</taxon>
        <taxon>Spiralia</taxon>
        <taxon>Lophotrochozoa</taxon>
        <taxon>Annelida</taxon>
        <taxon>Polychaeta</taxon>
        <taxon>Sedentaria</taxon>
        <taxon>Canalipalpata</taxon>
        <taxon>Terebellida</taxon>
        <taxon>Terebelliformia</taxon>
        <taxon>Alvinellidae</taxon>
        <taxon>Paralvinella</taxon>
    </lineage>
</organism>
<evidence type="ECO:0000256" key="13">
    <source>
        <dbReference type="ARBA" id="ARBA00023146"/>
    </source>
</evidence>
<evidence type="ECO:0000256" key="1">
    <source>
        <dbReference type="ARBA" id="ARBA00001946"/>
    </source>
</evidence>
<dbReference type="InterPro" id="IPR045060">
    <property type="entry name" value="Phe-tRNA-ligase_IIc_bsu"/>
</dbReference>
<dbReference type="InterPro" id="IPR005146">
    <property type="entry name" value="B3/B4_tRNA-bd"/>
</dbReference>
<evidence type="ECO:0000256" key="14">
    <source>
        <dbReference type="ARBA" id="ARBA00033189"/>
    </source>
</evidence>
<dbReference type="PANTHER" id="PTHR10947">
    <property type="entry name" value="PHENYLALANYL-TRNA SYNTHETASE BETA CHAIN AND LEUCINE-RICH REPEAT-CONTAINING PROTEIN 47"/>
    <property type="match status" value="1"/>
</dbReference>
<dbReference type="EC" id="6.1.1.20" evidence="4"/>
<dbReference type="SMART" id="SM00874">
    <property type="entry name" value="B5"/>
    <property type="match status" value="1"/>
</dbReference>
<keyword evidence="10" id="KW-0067">ATP-binding</keyword>
<dbReference type="FunFam" id="3.30.930.10:FF:000032">
    <property type="entry name" value="Phenylalanine--tRNA ligase beta subunit"/>
    <property type="match status" value="1"/>
</dbReference>
<comment type="caution">
    <text evidence="16">The sequence shown here is derived from an EMBL/GenBank/DDBJ whole genome shotgun (WGS) entry which is preliminary data.</text>
</comment>
<dbReference type="InterPro" id="IPR004531">
    <property type="entry name" value="Phe-tRNA-synth_IIc_bsu_arc_euk"/>
</dbReference>
<dbReference type="Proteomes" id="UP001208570">
    <property type="component" value="Unassembled WGS sequence"/>
</dbReference>
<dbReference type="Pfam" id="PF03484">
    <property type="entry name" value="B5"/>
    <property type="match status" value="1"/>
</dbReference>
<comment type="subcellular location">
    <subcellularLocation>
        <location evidence="2">Cytoplasm</location>
    </subcellularLocation>
</comment>
<evidence type="ECO:0000256" key="4">
    <source>
        <dbReference type="ARBA" id="ARBA00012814"/>
    </source>
</evidence>
<dbReference type="SUPFAM" id="SSF46955">
    <property type="entry name" value="Putative DNA-binding domain"/>
    <property type="match status" value="2"/>
</dbReference>
<protein>
    <recommendedName>
        <fullName evidence="5">Phenylalanine--tRNA ligase beta subunit</fullName>
        <ecNumber evidence="4">6.1.1.20</ecNumber>
    </recommendedName>
    <alternativeName>
        <fullName evidence="14">Phenylalanyl-tRNA synthetase beta subunit</fullName>
    </alternativeName>
</protein>
<evidence type="ECO:0000256" key="12">
    <source>
        <dbReference type="ARBA" id="ARBA00022917"/>
    </source>
</evidence>
<dbReference type="Gene3D" id="3.30.930.10">
    <property type="entry name" value="Bira Bifunctional Protein, Domain 2"/>
    <property type="match status" value="1"/>
</dbReference>
<evidence type="ECO:0000313" key="17">
    <source>
        <dbReference type="Proteomes" id="UP001208570"/>
    </source>
</evidence>
<dbReference type="Gene3D" id="3.30.56.10">
    <property type="match status" value="2"/>
</dbReference>
<evidence type="ECO:0000256" key="10">
    <source>
        <dbReference type="ARBA" id="ARBA00022840"/>
    </source>
</evidence>
<proteinExistence type="inferred from homology"/>
<dbReference type="AlphaFoldDB" id="A0AAD9K901"/>
<dbReference type="CDD" id="cd00769">
    <property type="entry name" value="PheRS_beta_core"/>
    <property type="match status" value="1"/>
</dbReference>
<keyword evidence="17" id="KW-1185">Reference proteome</keyword>
<dbReference type="InterPro" id="IPR020825">
    <property type="entry name" value="Phe-tRNA_synthase-like_B3/B4"/>
</dbReference>
<dbReference type="InterPro" id="IPR009061">
    <property type="entry name" value="DNA-bd_dom_put_sf"/>
</dbReference>
<dbReference type="Gene3D" id="3.50.40.10">
    <property type="entry name" value="Phenylalanyl-trna Synthetase, Chain B, domain 3"/>
    <property type="match status" value="1"/>
</dbReference>
<dbReference type="GO" id="GO:0009328">
    <property type="term" value="C:phenylalanine-tRNA ligase complex"/>
    <property type="evidence" value="ECO:0007669"/>
    <property type="project" value="TreeGrafter"/>
</dbReference>
<evidence type="ECO:0000256" key="8">
    <source>
        <dbReference type="ARBA" id="ARBA00022723"/>
    </source>
</evidence>
<dbReference type="InterPro" id="IPR041616">
    <property type="entry name" value="PheRS_beta_core"/>
</dbReference>
<evidence type="ECO:0000256" key="11">
    <source>
        <dbReference type="ARBA" id="ARBA00022842"/>
    </source>
</evidence>
<dbReference type="Pfam" id="PF17759">
    <property type="entry name" value="tRNA_synthFbeta"/>
    <property type="match status" value="1"/>
</dbReference>
<evidence type="ECO:0000256" key="2">
    <source>
        <dbReference type="ARBA" id="ARBA00004496"/>
    </source>
</evidence>
<keyword evidence="13" id="KW-0030">Aminoacyl-tRNA synthetase</keyword>
<dbReference type="NCBIfam" id="TIGR00471">
    <property type="entry name" value="pheT_arch"/>
    <property type="match status" value="1"/>
</dbReference>
<keyword evidence="11" id="KW-0460">Magnesium</keyword>
<sequence>MPTVGLNRDILFDVLGRTYTDEEFNDLCFEFGLELDEVTSEKEMITKEQGSDKAVGASDSVIYKIDVPANRYDLLCVEGLTRGLLVFQENRATQVLKGLLNFSSSSNLLHADVGLRMKMPKVRAVQSPSGSINKLIIKPAVAEVRPFAVAAILRNMIFTQERYQSFIDLQDKLHQNICRERSLVAIGTHDLDTLQGPFIYDAKPPNEIKFQALNQTKEYTAAELMELYSNDQHLKHYLHIIRDKPVYPVIYDQKGVVLSMPPIINGNHSKITLKTKNVFIECTATDVNKANIVLDTIVCMFSQYCAEPYVAETVEVINFDGTSVLYPTLAYRKEVVPVNVINRHIGINENAESVASLLTKMCLTSEVIRAGKVLSVEIPPSRHDVIHACDVIEDVAIAYGYNNIRRTIPNTNCIAEQFAINKLTDLLRIDLAATGFTEALTFALCSKEDIGDRLRKPAGDKRAVHIANPQTREFQVARTTLLPGILKTIASNRKMPLPLKLFEISDIIYKDNQKDVGAKNERQLCAVYYSKNSGFEVIHGLLDRIMQLLEIQHGDGITGYGLKPADDQTYFPGRCAEIHVKGSPIGKIGILHPEVITKFELKLPCSAIELNIEPFL</sequence>
<accession>A0AAD9K901</accession>
<dbReference type="GO" id="GO:0005524">
    <property type="term" value="F:ATP binding"/>
    <property type="evidence" value="ECO:0007669"/>
    <property type="project" value="UniProtKB-KW"/>
</dbReference>
<evidence type="ECO:0000259" key="15">
    <source>
        <dbReference type="PROSITE" id="PS51483"/>
    </source>
</evidence>
<dbReference type="InterPro" id="IPR045864">
    <property type="entry name" value="aa-tRNA-synth_II/BPL/LPL"/>
</dbReference>
<reference evidence="16" key="1">
    <citation type="journal article" date="2023" name="Mol. Biol. Evol.">
        <title>Third-Generation Sequencing Reveals the Adaptive Role of the Epigenome in Three Deep-Sea Polychaetes.</title>
        <authorList>
            <person name="Perez M."/>
            <person name="Aroh O."/>
            <person name="Sun Y."/>
            <person name="Lan Y."/>
            <person name="Juniper S.K."/>
            <person name="Young C.R."/>
            <person name="Angers B."/>
            <person name="Qian P.Y."/>
        </authorList>
    </citation>
    <scope>NUCLEOTIDE SEQUENCE</scope>
    <source>
        <strain evidence="16">P08H-3</strain>
    </source>
</reference>
<name>A0AAD9K901_9ANNE</name>
<evidence type="ECO:0000256" key="5">
    <source>
        <dbReference type="ARBA" id="ARBA00017032"/>
    </source>
</evidence>
<keyword evidence="8" id="KW-0479">Metal-binding</keyword>
<gene>
    <name evidence="16" type="ORF">LSH36_30g06010</name>
</gene>
<dbReference type="Pfam" id="PF18262">
    <property type="entry name" value="PhetRS_B1"/>
    <property type="match status" value="1"/>
</dbReference>
<dbReference type="PROSITE" id="PS51483">
    <property type="entry name" value="B5"/>
    <property type="match status" value="1"/>
</dbReference>
<dbReference type="FunFam" id="3.30.56.10:FF:000008">
    <property type="entry name" value="Phenylalanyl-tRNA synthetase subunit beta"/>
    <property type="match status" value="1"/>
</dbReference>
<dbReference type="FunFam" id="3.50.40.10:FF:000002">
    <property type="entry name" value="phenylalanine--tRNA ligase beta subunit"/>
    <property type="match status" value="1"/>
</dbReference>
<dbReference type="InterPro" id="IPR005147">
    <property type="entry name" value="tRNA_synthase_B5-dom"/>
</dbReference>
<dbReference type="PANTHER" id="PTHR10947:SF0">
    <property type="entry name" value="PHENYLALANINE--TRNA LIGASE BETA SUBUNIT"/>
    <property type="match status" value="1"/>
</dbReference>
<dbReference type="FunFam" id="3.30.56.10:FF:000003">
    <property type="entry name" value="Phenylalanine--tRNA ligase beta subunit"/>
    <property type="match status" value="1"/>
</dbReference>
<feature type="domain" description="B5" evidence="15">
    <location>
        <begin position="329"/>
        <end position="406"/>
    </location>
</feature>
<keyword evidence="12" id="KW-0648">Protein biosynthesis</keyword>
<evidence type="ECO:0000256" key="7">
    <source>
        <dbReference type="ARBA" id="ARBA00022598"/>
    </source>
</evidence>
<comment type="similarity">
    <text evidence="3">Belongs to the phenylalanyl-tRNA synthetase beta subunit family. Type 2 subfamily.</text>
</comment>
<dbReference type="Pfam" id="PF03483">
    <property type="entry name" value="B3_4"/>
    <property type="match status" value="1"/>
</dbReference>
<keyword evidence="9" id="KW-0547">Nucleotide-binding</keyword>
<evidence type="ECO:0000256" key="3">
    <source>
        <dbReference type="ARBA" id="ARBA00007438"/>
    </source>
</evidence>
<dbReference type="GO" id="GO:0000287">
    <property type="term" value="F:magnesium ion binding"/>
    <property type="evidence" value="ECO:0007669"/>
    <property type="project" value="InterPro"/>
</dbReference>
<keyword evidence="6" id="KW-0963">Cytoplasm</keyword>
<evidence type="ECO:0000256" key="6">
    <source>
        <dbReference type="ARBA" id="ARBA00022490"/>
    </source>
</evidence>
<evidence type="ECO:0000313" key="16">
    <source>
        <dbReference type="EMBL" id="KAK2167283.1"/>
    </source>
</evidence>